<dbReference type="GO" id="GO:0005506">
    <property type="term" value="F:iron ion binding"/>
    <property type="evidence" value="ECO:0007669"/>
    <property type="project" value="InterPro"/>
</dbReference>
<evidence type="ECO:0000256" key="10">
    <source>
        <dbReference type="SAM" id="Phobius"/>
    </source>
</evidence>
<gene>
    <name evidence="11" type="ORF">TIFTF001_040638</name>
</gene>
<sequence length="488" mass="55464">MKRRISKKPNKNLPPSPPKLPLIGNLHQFGSLPHQSLWELSKKYGPVMLFQLRNVPAVVISSAEAAKEVLKVHDLESCSRPPLHGARKLTYNYLDVAFSPYGEYWREIRKICVVELFSMKRVQSFESIREEEITNMINSISRHSLSSPNSPVDLTEKLFAFTASFIFRIAFGTSFEGTDFNRNKFYELVHAAEATMGGFCAAEYFPYVGWIVDWLSGLNRRREKVFHQLDSFFQKVVDEHLNPGRTKSQQDDIIDVLLKIIKEQSGFGAAMLTEKNIKAVLLNMFLGGVDTSAITMIWGMAELAKKPSVMKKAQEEVRNIIGNKGSVTLNDIDKLQYLKLIVKETFRLHPAGPLLLPRESISRFEVNGYEIEPKTLIQVNVWGIGRDPKIWTDPDEFIPERFMDSAIDFKGQHFELLPFGSGRRICPGIYMGTTTVELGLANLLYSFDWKLPDGMKEEDLNMEESAGLSLSLSKRTPLELVPKKHLFA</sequence>
<proteinExistence type="inferred from homology"/>
<evidence type="ECO:0000256" key="9">
    <source>
        <dbReference type="RuleBase" id="RU000461"/>
    </source>
</evidence>
<dbReference type="InterPro" id="IPR002401">
    <property type="entry name" value="Cyt_P450_E_grp-I"/>
</dbReference>
<organism evidence="11 12">
    <name type="scientific">Ficus carica</name>
    <name type="common">Common fig</name>
    <dbReference type="NCBI Taxonomy" id="3494"/>
    <lineage>
        <taxon>Eukaryota</taxon>
        <taxon>Viridiplantae</taxon>
        <taxon>Streptophyta</taxon>
        <taxon>Embryophyta</taxon>
        <taxon>Tracheophyta</taxon>
        <taxon>Spermatophyta</taxon>
        <taxon>Magnoliopsida</taxon>
        <taxon>eudicotyledons</taxon>
        <taxon>Gunneridae</taxon>
        <taxon>Pentapetalae</taxon>
        <taxon>rosids</taxon>
        <taxon>fabids</taxon>
        <taxon>Rosales</taxon>
        <taxon>Moraceae</taxon>
        <taxon>Ficeae</taxon>
        <taxon>Ficus</taxon>
    </lineage>
</organism>
<dbReference type="PRINTS" id="PR00385">
    <property type="entry name" value="P450"/>
</dbReference>
<keyword evidence="5 9" id="KW-0560">Oxidoreductase</keyword>
<dbReference type="SUPFAM" id="SSF48264">
    <property type="entry name" value="Cytochrome P450"/>
    <property type="match status" value="1"/>
</dbReference>
<dbReference type="GO" id="GO:0020037">
    <property type="term" value="F:heme binding"/>
    <property type="evidence" value="ECO:0007669"/>
    <property type="project" value="InterPro"/>
</dbReference>
<dbReference type="Gene3D" id="1.10.630.10">
    <property type="entry name" value="Cytochrome P450"/>
    <property type="match status" value="1"/>
</dbReference>
<dbReference type="EMBL" id="BTGU01001528">
    <property type="protein sequence ID" value="GMN24905.1"/>
    <property type="molecule type" value="Genomic_DNA"/>
</dbReference>
<evidence type="ECO:0000256" key="2">
    <source>
        <dbReference type="ARBA" id="ARBA00010617"/>
    </source>
</evidence>
<dbReference type="InterPro" id="IPR036396">
    <property type="entry name" value="Cyt_P450_sf"/>
</dbReference>
<dbReference type="Pfam" id="PF00067">
    <property type="entry name" value="p450"/>
    <property type="match status" value="1"/>
</dbReference>
<name>A0AA87Z444_FICCA</name>
<keyword evidence="10" id="KW-0812">Transmembrane</keyword>
<comment type="cofactor">
    <cofactor evidence="1 8">
        <name>heme</name>
        <dbReference type="ChEBI" id="CHEBI:30413"/>
    </cofactor>
</comment>
<comment type="caution">
    <text evidence="11">The sequence shown here is derived from an EMBL/GenBank/DDBJ whole genome shotgun (WGS) entry which is preliminary data.</text>
</comment>
<keyword evidence="10" id="KW-1133">Transmembrane helix</keyword>
<evidence type="ECO:0000256" key="4">
    <source>
        <dbReference type="ARBA" id="ARBA00022723"/>
    </source>
</evidence>
<evidence type="ECO:0000256" key="3">
    <source>
        <dbReference type="ARBA" id="ARBA00022617"/>
    </source>
</evidence>
<evidence type="ECO:0000256" key="8">
    <source>
        <dbReference type="PIRSR" id="PIRSR602401-1"/>
    </source>
</evidence>
<evidence type="ECO:0000256" key="1">
    <source>
        <dbReference type="ARBA" id="ARBA00001971"/>
    </source>
</evidence>
<comment type="similarity">
    <text evidence="2 9">Belongs to the cytochrome P450 family.</text>
</comment>
<dbReference type="CDD" id="cd11072">
    <property type="entry name" value="CYP71-like"/>
    <property type="match status" value="1"/>
</dbReference>
<evidence type="ECO:0000313" key="12">
    <source>
        <dbReference type="Proteomes" id="UP001187192"/>
    </source>
</evidence>
<dbReference type="PANTHER" id="PTHR47955">
    <property type="entry name" value="CYTOCHROME P450 FAMILY 71 PROTEIN"/>
    <property type="match status" value="1"/>
</dbReference>
<evidence type="ECO:0000256" key="5">
    <source>
        <dbReference type="ARBA" id="ARBA00023002"/>
    </source>
</evidence>
<dbReference type="GO" id="GO:0004497">
    <property type="term" value="F:monooxygenase activity"/>
    <property type="evidence" value="ECO:0007669"/>
    <property type="project" value="UniProtKB-KW"/>
</dbReference>
<dbReference type="Proteomes" id="UP001187192">
    <property type="component" value="Unassembled WGS sequence"/>
</dbReference>
<evidence type="ECO:0000256" key="7">
    <source>
        <dbReference type="ARBA" id="ARBA00023033"/>
    </source>
</evidence>
<protein>
    <recommendedName>
        <fullName evidence="13">Cytochrome P450</fullName>
    </recommendedName>
</protein>
<feature type="binding site" description="axial binding residue" evidence="8">
    <location>
        <position position="426"/>
    </location>
    <ligand>
        <name>heme</name>
        <dbReference type="ChEBI" id="CHEBI:30413"/>
    </ligand>
    <ligandPart>
        <name>Fe</name>
        <dbReference type="ChEBI" id="CHEBI:18248"/>
    </ligandPart>
</feature>
<keyword evidence="3 8" id="KW-0349">Heme</keyword>
<evidence type="ECO:0000256" key="6">
    <source>
        <dbReference type="ARBA" id="ARBA00023004"/>
    </source>
</evidence>
<dbReference type="PROSITE" id="PS00086">
    <property type="entry name" value="CYTOCHROME_P450"/>
    <property type="match status" value="1"/>
</dbReference>
<dbReference type="PRINTS" id="PR00463">
    <property type="entry name" value="EP450I"/>
</dbReference>
<keyword evidence="4 8" id="KW-0479">Metal-binding</keyword>
<dbReference type="PANTHER" id="PTHR47955:SF19">
    <property type="entry name" value="CYTOCHROME P450 71A9-LIKE ISOFORM X1"/>
    <property type="match status" value="1"/>
</dbReference>
<dbReference type="FunFam" id="1.10.630.10:FF:000011">
    <property type="entry name" value="Cytochrome P450 83B1"/>
    <property type="match status" value="1"/>
</dbReference>
<dbReference type="InterPro" id="IPR001128">
    <property type="entry name" value="Cyt_P450"/>
</dbReference>
<keyword evidence="10" id="KW-0472">Membrane</keyword>
<accession>A0AA87Z444</accession>
<dbReference type="GO" id="GO:0016705">
    <property type="term" value="F:oxidoreductase activity, acting on paired donors, with incorporation or reduction of molecular oxygen"/>
    <property type="evidence" value="ECO:0007669"/>
    <property type="project" value="InterPro"/>
</dbReference>
<reference evidence="11" key="1">
    <citation type="submission" date="2023-07" db="EMBL/GenBank/DDBJ databases">
        <title>draft genome sequence of fig (Ficus carica).</title>
        <authorList>
            <person name="Takahashi T."/>
            <person name="Nishimura K."/>
        </authorList>
    </citation>
    <scope>NUCLEOTIDE SEQUENCE</scope>
</reference>
<keyword evidence="12" id="KW-1185">Reference proteome</keyword>
<keyword evidence="7 9" id="KW-0503">Monooxygenase</keyword>
<feature type="transmembrane region" description="Helical" evidence="10">
    <location>
        <begin position="280"/>
        <end position="301"/>
    </location>
</feature>
<evidence type="ECO:0008006" key="13">
    <source>
        <dbReference type="Google" id="ProtNLM"/>
    </source>
</evidence>
<keyword evidence="6 8" id="KW-0408">Iron</keyword>
<dbReference type="AlphaFoldDB" id="A0AA87Z444"/>
<dbReference type="InterPro" id="IPR017972">
    <property type="entry name" value="Cyt_P450_CS"/>
</dbReference>
<evidence type="ECO:0000313" key="11">
    <source>
        <dbReference type="EMBL" id="GMN24905.1"/>
    </source>
</evidence>